<evidence type="ECO:0000313" key="13">
    <source>
        <dbReference type="Proteomes" id="UP000005226"/>
    </source>
</evidence>
<dbReference type="AlphaFoldDB" id="H2UDZ0"/>
<evidence type="ECO:0000256" key="8">
    <source>
        <dbReference type="ARBA" id="ARBA00044824"/>
    </source>
</evidence>
<evidence type="ECO:0000256" key="1">
    <source>
        <dbReference type="ARBA" id="ARBA00004412"/>
    </source>
</evidence>
<keyword evidence="5 9" id="KW-0175">Coiled coil</keyword>
<reference evidence="12 13" key="1">
    <citation type="journal article" date="2011" name="Genome Biol. Evol.">
        <title>Integration of the genetic map and genome assembly of fugu facilitates insights into distinct features of genome evolution in teleosts and mammals.</title>
        <authorList>
            <person name="Kai W."/>
            <person name="Kikuchi K."/>
            <person name="Tohari S."/>
            <person name="Chew A.K."/>
            <person name="Tay A."/>
            <person name="Fujiwara A."/>
            <person name="Hosoya S."/>
            <person name="Suetake H."/>
            <person name="Naruse K."/>
            <person name="Brenner S."/>
            <person name="Suzuki Y."/>
            <person name="Venkatesh B."/>
        </authorList>
    </citation>
    <scope>NUCLEOTIDE SEQUENCE [LARGE SCALE GENOMIC DNA]</scope>
</reference>
<evidence type="ECO:0000256" key="9">
    <source>
        <dbReference type="SAM" id="Coils"/>
    </source>
</evidence>
<evidence type="ECO:0000256" key="7">
    <source>
        <dbReference type="ARBA" id="ARBA00031617"/>
    </source>
</evidence>
<feature type="coiled-coil region" evidence="9">
    <location>
        <begin position="552"/>
        <end position="614"/>
    </location>
</feature>
<dbReference type="Ensembl" id="ENSTRUT00000035287.3">
    <property type="protein sequence ID" value="ENSTRUP00000035159.3"/>
    <property type="gene ID" value="ENSTRUG00000013766.3"/>
</dbReference>
<feature type="coiled-coil region" evidence="9">
    <location>
        <begin position="131"/>
        <end position="218"/>
    </location>
</feature>
<dbReference type="InterPro" id="IPR019343">
    <property type="entry name" value="PPP1R21_N"/>
</dbReference>
<proteinExistence type="predicted"/>
<feature type="coiled-coil region" evidence="9">
    <location>
        <begin position="675"/>
        <end position="716"/>
    </location>
</feature>
<dbReference type="GO" id="GO:0003723">
    <property type="term" value="F:RNA binding"/>
    <property type="evidence" value="ECO:0007669"/>
    <property type="project" value="UniProtKB-KW"/>
</dbReference>
<evidence type="ECO:0000256" key="4">
    <source>
        <dbReference type="ARBA" id="ARBA00022884"/>
    </source>
</evidence>
<dbReference type="Pfam" id="PF10205">
    <property type="entry name" value="KLRAQ"/>
    <property type="match status" value="1"/>
</dbReference>
<dbReference type="PANTHER" id="PTHR21448">
    <property type="entry name" value="SMOOTH MUSCLE MYOSIN HEAVY CHAIN-RELATED"/>
    <property type="match status" value="1"/>
</dbReference>
<reference evidence="12" key="2">
    <citation type="submission" date="2025-08" db="UniProtKB">
        <authorList>
            <consortium name="Ensembl"/>
        </authorList>
    </citation>
    <scope>IDENTIFICATION</scope>
</reference>
<dbReference type="Pfam" id="PF10212">
    <property type="entry name" value="PPP1R21_helical"/>
    <property type="match status" value="1"/>
</dbReference>
<keyword evidence="3" id="KW-0967">Endosome</keyword>
<organism evidence="12 13">
    <name type="scientific">Takifugu rubripes</name>
    <name type="common">Japanese pufferfish</name>
    <name type="synonym">Fugu rubripes</name>
    <dbReference type="NCBI Taxonomy" id="31033"/>
    <lineage>
        <taxon>Eukaryota</taxon>
        <taxon>Metazoa</taxon>
        <taxon>Chordata</taxon>
        <taxon>Craniata</taxon>
        <taxon>Vertebrata</taxon>
        <taxon>Euteleostomi</taxon>
        <taxon>Actinopterygii</taxon>
        <taxon>Neopterygii</taxon>
        <taxon>Teleostei</taxon>
        <taxon>Neoteleostei</taxon>
        <taxon>Acanthomorphata</taxon>
        <taxon>Eupercaria</taxon>
        <taxon>Tetraodontiformes</taxon>
        <taxon>Tetradontoidea</taxon>
        <taxon>Tetraodontidae</taxon>
        <taxon>Takifugu</taxon>
    </lineage>
</organism>
<sequence>MANVTDLQTKYSKLAQEYSKLRAQNQVLKKAVVDEQANCVSLKDQLKQRDQSLRKQEQEMDSLSFRNQQLAKRVELLQEELAVCEAKGKKGKNKGDSPSQHALETKNVFDEDLQKKIEENERLHIQFYEADELHKRQEAQLRARLQELEREAEQHQDAVNGLNTKYTDTIERLHSDKARLELKTQTMEREAQECRMRAEDCQQQLRRCQTELSRQVKQSSSVIQEKVPFNDTKFVHYNSLNVPPHNRRHQLKARDVVGQALSFIQDLVAALLNFHSYTEQRVHIYPRDSSIEPISALNQKFSQYLHENAAYVRPLEESFLQLHQSITEDTVTVLETVVKLKSFADHFSSYVQFLKKILPYQLKSLEEECEAPLCTAALTAKNQELHGDMKRVTSMFEKLQNYINVLALPSKLASTSAVFTQLAGCLHSLHDAIKEMSKHYNQKAGLEQELPTVTQKLLTTSECLLGSLGSLTSSTGKIATFFSNNLDFFTSPAYSPKGSTVALSPLQAETMLANKKKASAYISAIKKPRPQSVPYSEALSNRRILTSSTESREGLTQQVQQSLEKIARLEQEKEHWLLEAQLGKVRLEKENQRIADLEAQLAAAESTAAGKELTWACCAQPLQSSIIPMFGLCLQVGDEESREQLIKTHYMARVGELTTQLQISDSKAVHFHSECRALAKRLAIAEKSRESLSEDVKRANQNITRLQDELTTTKRSYEDQLSMMSDHLCSMNETLSKQREEIDTLKLGSKGNAKKNKGR</sequence>
<dbReference type="InterPro" id="IPR040024">
    <property type="entry name" value="PPP1R21"/>
</dbReference>
<dbReference type="GeneTree" id="ENSGT00390000006820"/>
<dbReference type="Proteomes" id="UP000005226">
    <property type="component" value="Chromosome 4"/>
</dbReference>
<evidence type="ECO:0000256" key="10">
    <source>
        <dbReference type="SAM" id="MobiDB-lite"/>
    </source>
</evidence>
<dbReference type="GO" id="GO:0016020">
    <property type="term" value="C:membrane"/>
    <property type="evidence" value="ECO:0007669"/>
    <property type="project" value="TreeGrafter"/>
</dbReference>
<feature type="domain" description="Protein phosphatase 1 regulatory subunit 21 N-terminal" evidence="11">
    <location>
        <begin position="12"/>
        <end position="113"/>
    </location>
</feature>
<dbReference type="PANTHER" id="PTHR21448:SF0">
    <property type="entry name" value="PROTEIN PHOSPHATASE 1 REGULATORY SUBUNIT 21"/>
    <property type="match status" value="1"/>
</dbReference>
<name>H2UDZ0_TAKRU</name>
<reference evidence="12" key="3">
    <citation type="submission" date="2025-09" db="UniProtKB">
        <authorList>
            <consortium name="Ensembl"/>
        </authorList>
    </citation>
    <scope>IDENTIFICATION</scope>
</reference>
<feature type="coiled-coil region" evidence="9">
    <location>
        <begin position="4"/>
        <end position="87"/>
    </location>
</feature>
<evidence type="ECO:0000256" key="6">
    <source>
        <dbReference type="ARBA" id="ARBA00031361"/>
    </source>
</evidence>
<evidence type="ECO:0000256" key="2">
    <source>
        <dbReference type="ARBA" id="ARBA00020102"/>
    </source>
</evidence>
<comment type="subcellular location">
    <subcellularLocation>
        <location evidence="1">Early endosome</location>
    </subcellularLocation>
</comment>
<feature type="region of interest" description="Disordered" evidence="10">
    <location>
        <begin position="740"/>
        <end position="759"/>
    </location>
</feature>
<dbReference type="InterPro" id="IPR049372">
    <property type="entry name" value="PPP1R21_C"/>
</dbReference>
<evidence type="ECO:0000259" key="11">
    <source>
        <dbReference type="SMART" id="SM01254"/>
    </source>
</evidence>
<evidence type="ECO:0000256" key="5">
    <source>
        <dbReference type="ARBA" id="ARBA00023054"/>
    </source>
</evidence>
<gene>
    <name evidence="12" type="primary">ppp1r21</name>
</gene>
<evidence type="ECO:0000256" key="3">
    <source>
        <dbReference type="ARBA" id="ARBA00022753"/>
    </source>
</evidence>
<evidence type="ECO:0000313" key="12">
    <source>
        <dbReference type="Ensembl" id="ENSTRUP00000035159.3"/>
    </source>
</evidence>
<accession>H2UDZ0</accession>
<dbReference type="HOGENOM" id="CLU_022372_0_0_1"/>
<protein>
    <recommendedName>
        <fullName evidence="2">Protein phosphatase 1 regulatory subunit 21</fullName>
    </recommendedName>
    <alternativeName>
        <fullName evidence="7">Coiled-coil domain-containing protein 128</fullName>
    </alternativeName>
    <alternativeName>
        <fullName evidence="8">Ferry endosomal RAB5 effector complex subunit 2</fullName>
    </alternativeName>
    <alternativeName>
        <fullName evidence="6">KLRAQ motif-containing protein 1</fullName>
    </alternativeName>
</protein>
<keyword evidence="4" id="KW-0694">RNA-binding</keyword>
<keyword evidence="13" id="KW-1185">Reference proteome</keyword>
<dbReference type="Pfam" id="PF21636">
    <property type="entry name" value="PPP1R21_C"/>
    <property type="match status" value="1"/>
</dbReference>
<dbReference type="SMART" id="SM01254">
    <property type="entry name" value="KLRAQ"/>
    <property type="match status" value="1"/>
</dbReference>
<dbReference type="InterPro" id="IPR019348">
    <property type="entry name" value="PPP1R21_six_helix"/>
</dbReference>
<dbReference type="GO" id="GO:0005769">
    <property type="term" value="C:early endosome"/>
    <property type="evidence" value="ECO:0007669"/>
    <property type="project" value="UniProtKB-SubCell"/>
</dbReference>